<reference evidence="1 2" key="1">
    <citation type="submission" date="2017-01" db="EMBL/GenBank/DDBJ databases">
        <title>The complete genome sequence of a sulfur-oxidizing marine bacterium Thioclava sp. 25B10_4T.</title>
        <authorList>
            <person name="Liu Y."/>
            <person name="Lai Q."/>
            <person name="Shao Z."/>
        </authorList>
    </citation>
    <scope>NUCLEOTIDE SEQUENCE [LARGE SCALE GENOMIC DNA]</scope>
    <source>
        <strain evidence="1 2">25B10_4</strain>
    </source>
</reference>
<dbReference type="RefSeq" id="WP_075775292.1">
    <property type="nucleotide sequence ID" value="NZ_CP019437.1"/>
</dbReference>
<dbReference type="EMBL" id="CP019437">
    <property type="protein sequence ID" value="AQS46542.1"/>
    <property type="molecule type" value="Genomic_DNA"/>
</dbReference>
<accession>A0ABM6ICY0</accession>
<organism evidence="1 2">
    <name type="scientific">Thioclava nitratireducens</name>
    <dbReference type="NCBI Taxonomy" id="1915078"/>
    <lineage>
        <taxon>Bacteria</taxon>
        <taxon>Pseudomonadati</taxon>
        <taxon>Pseudomonadota</taxon>
        <taxon>Alphaproteobacteria</taxon>
        <taxon>Rhodobacterales</taxon>
        <taxon>Paracoccaceae</taxon>
        <taxon>Thioclava</taxon>
    </lineage>
</organism>
<evidence type="ECO:0008006" key="3">
    <source>
        <dbReference type="Google" id="ProtNLM"/>
    </source>
</evidence>
<gene>
    <name evidence="1" type="ORF">BMG03_01045</name>
</gene>
<name>A0ABM6ICY0_9RHOB</name>
<evidence type="ECO:0000313" key="1">
    <source>
        <dbReference type="EMBL" id="AQS46542.1"/>
    </source>
</evidence>
<sequence length="96" mass="11022">MISRHEAEACRRIFVSVLLLAIRDMFGRNPDALLTKQARSWIGTRDFCEVCTLAGYDWRRVERALRRRLEQARGLTAENRRADVALVTLASMEISA</sequence>
<keyword evidence="2" id="KW-1185">Reference proteome</keyword>
<protein>
    <recommendedName>
        <fullName evidence="3">DUF1127 domain-containing protein</fullName>
    </recommendedName>
</protein>
<proteinExistence type="predicted"/>
<evidence type="ECO:0000313" key="2">
    <source>
        <dbReference type="Proteomes" id="UP000185622"/>
    </source>
</evidence>
<dbReference type="Proteomes" id="UP000185622">
    <property type="component" value="Chromosome"/>
</dbReference>